<reference evidence="1" key="1">
    <citation type="submission" date="2020-07" db="EMBL/GenBank/DDBJ databases">
        <title>Multicomponent nature underlies the extraordinary mechanical properties of spider dragline silk.</title>
        <authorList>
            <person name="Kono N."/>
            <person name="Nakamura H."/>
            <person name="Mori M."/>
            <person name="Yoshida Y."/>
            <person name="Ohtoshi R."/>
            <person name="Malay A.D."/>
            <person name="Moran D.A.P."/>
            <person name="Tomita M."/>
            <person name="Numata K."/>
            <person name="Arakawa K."/>
        </authorList>
    </citation>
    <scope>NUCLEOTIDE SEQUENCE</scope>
</reference>
<protein>
    <submittedName>
        <fullName evidence="1">Uncharacterized protein</fullName>
    </submittedName>
</protein>
<dbReference type="EMBL" id="BMAO01020635">
    <property type="protein sequence ID" value="GFQ68833.1"/>
    <property type="molecule type" value="Genomic_DNA"/>
</dbReference>
<dbReference type="Proteomes" id="UP000887116">
    <property type="component" value="Unassembled WGS sequence"/>
</dbReference>
<name>A0A8X6FWN9_TRICU</name>
<proteinExistence type="predicted"/>
<organism evidence="1 2">
    <name type="scientific">Trichonephila clavata</name>
    <name type="common">Joro spider</name>
    <name type="synonym">Nephila clavata</name>
    <dbReference type="NCBI Taxonomy" id="2740835"/>
    <lineage>
        <taxon>Eukaryota</taxon>
        <taxon>Metazoa</taxon>
        <taxon>Ecdysozoa</taxon>
        <taxon>Arthropoda</taxon>
        <taxon>Chelicerata</taxon>
        <taxon>Arachnida</taxon>
        <taxon>Araneae</taxon>
        <taxon>Araneomorphae</taxon>
        <taxon>Entelegynae</taxon>
        <taxon>Araneoidea</taxon>
        <taxon>Nephilidae</taxon>
        <taxon>Trichonephila</taxon>
    </lineage>
</organism>
<comment type="caution">
    <text evidence="1">The sequence shown here is derived from an EMBL/GenBank/DDBJ whole genome shotgun (WGS) entry which is preliminary data.</text>
</comment>
<evidence type="ECO:0000313" key="1">
    <source>
        <dbReference type="EMBL" id="GFQ68833.1"/>
    </source>
</evidence>
<gene>
    <name evidence="1" type="ORF">TNCT_285101</name>
</gene>
<dbReference type="AlphaFoldDB" id="A0A8X6FWN9"/>
<sequence>MSPVRSLMNPGGPEFLCLCLGYELIKILYFLKEEEKMEMRFLRLEDGALKMGDLCILKHCYAIWRCDCLQSPMFPFAVKD</sequence>
<keyword evidence="2" id="KW-1185">Reference proteome</keyword>
<evidence type="ECO:0000313" key="2">
    <source>
        <dbReference type="Proteomes" id="UP000887116"/>
    </source>
</evidence>
<accession>A0A8X6FWN9</accession>